<dbReference type="SUPFAM" id="SSF51161">
    <property type="entry name" value="Trimeric LpxA-like enzymes"/>
    <property type="match status" value="1"/>
</dbReference>
<evidence type="ECO:0000313" key="2">
    <source>
        <dbReference type="EMBL" id="MBB3979186.1"/>
    </source>
</evidence>
<dbReference type="PANTHER" id="PTHR43300">
    <property type="entry name" value="ACETYLTRANSFERASE"/>
    <property type="match status" value="1"/>
</dbReference>
<gene>
    <name evidence="2" type="ORF">GGQ64_004426</name>
</gene>
<keyword evidence="3" id="KW-1185">Reference proteome</keyword>
<comment type="similarity">
    <text evidence="1">Belongs to the transferase hexapeptide repeat family.</text>
</comment>
<dbReference type="EMBL" id="JACIEE010000010">
    <property type="protein sequence ID" value="MBB3979186.1"/>
    <property type="molecule type" value="Genomic_DNA"/>
</dbReference>
<dbReference type="InterPro" id="IPR011004">
    <property type="entry name" value="Trimer_LpxA-like_sf"/>
</dbReference>
<reference evidence="2 3" key="1">
    <citation type="submission" date="2020-08" db="EMBL/GenBank/DDBJ databases">
        <title>Genomic Encyclopedia of Type Strains, Phase IV (KMG-IV): sequencing the most valuable type-strain genomes for metagenomic binning, comparative biology and taxonomic classification.</title>
        <authorList>
            <person name="Goeker M."/>
        </authorList>
    </citation>
    <scope>NUCLEOTIDE SEQUENCE [LARGE SCALE GENOMIC DNA]</scope>
    <source>
        <strain evidence="2 3">DSM 100211</strain>
    </source>
</reference>
<dbReference type="AlphaFoldDB" id="A0A7W6GKJ8"/>
<dbReference type="Proteomes" id="UP000574761">
    <property type="component" value="Unassembled WGS sequence"/>
</dbReference>
<name>A0A7W6GKJ8_9HYPH</name>
<proteinExistence type="inferred from homology"/>
<protein>
    <recommendedName>
        <fullName evidence="4">Acetyltransferase</fullName>
    </recommendedName>
</protein>
<evidence type="ECO:0000313" key="3">
    <source>
        <dbReference type="Proteomes" id="UP000574761"/>
    </source>
</evidence>
<evidence type="ECO:0008006" key="4">
    <source>
        <dbReference type="Google" id="ProtNLM"/>
    </source>
</evidence>
<evidence type="ECO:0000256" key="1">
    <source>
        <dbReference type="ARBA" id="ARBA00007274"/>
    </source>
</evidence>
<organism evidence="2 3">
    <name type="scientific">Mycoplana azooxidifex</name>
    <dbReference type="NCBI Taxonomy" id="1636188"/>
    <lineage>
        <taxon>Bacteria</taxon>
        <taxon>Pseudomonadati</taxon>
        <taxon>Pseudomonadota</taxon>
        <taxon>Alphaproteobacteria</taxon>
        <taxon>Hyphomicrobiales</taxon>
        <taxon>Rhizobiaceae</taxon>
        <taxon>Mycoplana</taxon>
    </lineage>
</organism>
<accession>A0A7W6GKJ8</accession>
<dbReference type="InterPro" id="IPR050179">
    <property type="entry name" value="Trans_hexapeptide_repeat"/>
</dbReference>
<dbReference type="Gene3D" id="2.160.10.10">
    <property type="entry name" value="Hexapeptide repeat proteins"/>
    <property type="match status" value="1"/>
</dbReference>
<comment type="caution">
    <text evidence="2">The sequence shown here is derived from an EMBL/GenBank/DDBJ whole genome shotgun (WGS) entry which is preliminary data.</text>
</comment>
<dbReference type="PANTHER" id="PTHR43300:SF11">
    <property type="entry name" value="ACETYLTRANSFERASE RV3034C-RELATED"/>
    <property type="match status" value="1"/>
</dbReference>
<sequence length="87" mass="9500">MARSVLPGVTVGNGAIIGSGAVVTKDVAPYTIVGGVPAKLIRERFGRDIAERFERLAWWDWDHARLRGALDDFRALDAEAFLVKYGA</sequence>